<keyword evidence="2" id="KW-1185">Reference proteome</keyword>
<dbReference type="EMBL" id="BNCF01000016">
    <property type="protein sequence ID" value="GHE41458.1"/>
    <property type="molecule type" value="Genomic_DNA"/>
</dbReference>
<proteinExistence type="predicted"/>
<name>A0A919DGP8_9GAMM</name>
<evidence type="ECO:0000313" key="1">
    <source>
        <dbReference type="EMBL" id="GHE41458.1"/>
    </source>
</evidence>
<reference evidence="1" key="1">
    <citation type="journal article" date="2014" name="Int. J. Syst. Evol. Microbiol.">
        <title>Complete genome sequence of Corynebacterium casei LMG S-19264T (=DSM 44701T), isolated from a smear-ripened cheese.</title>
        <authorList>
            <consortium name="US DOE Joint Genome Institute (JGI-PGF)"/>
            <person name="Walter F."/>
            <person name="Albersmeier A."/>
            <person name="Kalinowski J."/>
            <person name="Ruckert C."/>
        </authorList>
    </citation>
    <scope>NUCLEOTIDE SEQUENCE</scope>
    <source>
        <strain evidence="1">KCTC 32020</strain>
    </source>
</reference>
<organism evidence="1 2">
    <name type="scientific">Vulcaniibacterium thermophilum</name>
    <dbReference type="NCBI Taxonomy" id="1169913"/>
    <lineage>
        <taxon>Bacteria</taxon>
        <taxon>Pseudomonadati</taxon>
        <taxon>Pseudomonadota</taxon>
        <taxon>Gammaproteobacteria</taxon>
        <taxon>Lysobacterales</taxon>
        <taxon>Lysobacteraceae</taxon>
        <taxon>Vulcaniibacterium</taxon>
    </lineage>
</organism>
<accession>A0A919DGP8</accession>
<reference evidence="1" key="2">
    <citation type="submission" date="2020-09" db="EMBL/GenBank/DDBJ databases">
        <authorList>
            <person name="Sun Q."/>
            <person name="Kim S."/>
        </authorList>
    </citation>
    <scope>NUCLEOTIDE SEQUENCE</scope>
    <source>
        <strain evidence="1">KCTC 32020</strain>
    </source>
</reference>
<evidence type="ECO:0000313" key="2">
    <source>
        <dbReference type="Proteomes" id="UP000636453"/>
    </source>
</evidence>
<protein>
    <submittedName>
        <fullName evidence="1">Uncharacterized protein</fullName>
    </submittedName>
</protein>
<dbReference type="Proteomes" id="UP000636453">
    <property type="component" value="Unassembled WGS sequence"/>
</dbReference>
<comment type="caution">
    <text evidence="1">The sequence shown here is derived from an EMBL/GenBank/DDBJ whole genome shotgun (WGS) entry which is preliminary data.</text>
</comment>
<sequence>MDKQRRRELKALGKAEVARQSAAVWAALREANPAQPGDPEWSENYRRGVERERWLRKELPLLAPDTLHKLFVVREAGGAGWVPHIGGYLLCTSCGYATPSALPRRMLYWRACGCGNVRWRMLFWWRRSSVRYPEKLVPVKLTGRG</sequence>
<gene>
    <name evidence="1" type="ORF">GCM10007167_24180</name>
</gene>
<dbReference type="AlphaFoldDB" id="A0A919DGP8"/>